<dbReference type="PANTHER" id="PTHR43782:SF3">
    <property type="entry name" value="ARGINASE"/>
    <property type="match status" value="1"/>
</dbReference>
<dbReference type="Proteomes" id="UP000632740">
    <property type="component" value="Unassembled WGS sequence"/>
</dbReference>
<dbReference type="Gene3D" id="3.40.800.10">
    <property type="entry name" value="Ureohydrolase domain"/>
    <property type="match status" value="1"/>
</dbReference>
<dbReference type="GO" id="GO:0030145">
    <property type="term" value="F:manganese ion binding"/>
    <property type="evidence" value="ECO:0007669"/>
    <property type="project" value="TreeGrafter"/>
</dbReference>
<evidence type="ECO:0000256" key="3">
    <source>
        <dbReference type="ARBA" id="ARBA00023211"/>
    </source>
</evidence>
<organism evidence="5 6">
    <name type="scientific">Cellulomonas chitinilytica</name>
    <dbReference type="NCBI Taxonomy" id="398759"/>
    <lineage>
        <taxon>Bacteria</taxon>
        <taxon>Bacillati</taxon>
        <taxon>Actinomycetota</taxon>
        <taxon>Actinomycetes</taxon>
        <taxon>Micrococcales</taxon>
        <taxon>Cellulomonadaceae</taxon>
        <taxon>Cellulomonas</taxon>
    </lineage>
</organism>
<evidence type="ECO:0000256" key="2">
    <source>
        <dbReference type="ARBA" id="ARBA00022801"/>
    </source>
</evidence>
<dbReference type="PANTHER" id="PTHR43782">
    <property type="entry name" value="ARGINASE"/>
    <property type="match status" value="1"/>
</dbReference>
<dbReference type="InterPro" id="IPR006035">
    <property type="entry name" value="Ureohydrolase"/>
</dbReference>
<dbReference type="GO" id="GO:0004053">
    <property type="term" value="F:arginase activity"/>
    <property type="evidence" value="ECO:0007669"/>
    <property type="project" value="TreeGrafter"/>
</dbReference>
<sequence>MAPGTPLGLVGIPSSVAAHAPGLERAPAALRAAGLADALGVPLVDHGDTPVARWRHDPPRDESPHDAERVAEVLQEARAAVRGVLAHAHRPLVLGGECTVTLAVLAAFADAGQDVGLVYVDGGQDLHLPADHPDEPIADSMGVAHLLDLPGAHDALAGIGPRRPLLTPDRLAFVGFSDDEEDVHGQVPALRLPASVVETDPSAAAAHAVATVQGDDGFVVHLDVDVLDFLRLPLADIPTYGRGLAPDDLATLLRGLVRSPGFGGLVLVEANPDRDDAAGTHLRTLVRLLAHAFADEETPQEG</sequence>
<keyword evidence="6" id="KW-1185">Reference proteome</keyword>
<accession>A0A919P254</accession>
<dbReference type="GO" id="GO:0005737">
    <property type="term" value="C:cytoplasm"/>
    <property type="evidence" value="ECO:0007669"/>
    <property type="project" value="TreeGrafter"/>
</dbReference>
<protein>
    <submittedName>
        <fullName evidence="5">Arginase</fullName>
    </submittedName>
</protein>
<evidence type="ECO:0000313" key="5">
    <source>
        <dbReference type="EMBL" id="GIG20503.1"/>
    </source>
</evidence>
<evidence type="ECO:0000256" key="1">
    <source>
        <dbReference type="ARBA" id="ARBA00022723"/>
    </source>
</evidence>
<dbReference type="CDD" id="cd09999">
    <property type="entry name" value="Arginase-like_1"/>
    <property type="match status" value="1"/>
</dbReference>
<keyword evidence="1" id="KW-0479">Metal-binding</keyword>
<dbReference type="PROSITE" id="PS51409">
    <property type="entry name" value="ARGINASE_2"/>
    <property type="match status" value="1"/>
</dbReference>
<dbReference type="Pfam" id="PF00491">
    <property type="entry name" value="Arginase"/>
    <property type="match status" value="1"/>
</dbReference>
<dbReference type="SUPFAM" id="SSF52768">
    <property type="entry name" value="Arginase/deacetylase"/>
    <property type="match status" value="1"/>
</dbReference>
<reference evidence="5" key="1">
    <citation type="submission" date="2021-01" db="EMBL/GenBank/DDBJ databases">
        <title>Whole genome shotgun sequence of Cellulomonas chitinilytica NBRC 110799.</title>
        <authorList>
            <person name="Komaki H."/>
            <person name="Tamura T."/>
        </authorList>
    </citation>
    <scope>NUCLEOTIDE SEQUENCE</scope>
    <source>
        <strain evidence="5">NBRC 110799</strain>
    </source>
</reference>
<evidence type="ECO:0000313" key="6">
    <source>
        <dbReference type="Proteomes" id="UP000632740"/>
    </source>
</evidence>
<keyword evidence="3" id="KW-0464">Manganese</keyword>
<gene>
    <name evidence="5" type="primary">argI2</name>
    <name evidence="5" type="ORF">Cch01nite_12270</name>
</gene>
<dbReference type="EMBL" id="BONK01000003">
    <property type="protein sequence ID" value="GIG20503.1"/>
    <property type="molecule type" value="Genomic_DNA"/>
</dbReference>
<comment type="caution">
    <text evidence="5">The sequence shown here is derived from an EMBL/GenBank/DDBJ whole genome shotgun (WGS) entry which is preliminary data.</text>
</comment>
<dbReference type="InterPro" id="IPR023696">
    <property type="entry name" value="Ureohydrolase_dom_sf"/>
</dbReference>
<comment type="similarity">
    <text evidence="4">Belongs to the arginase family.</text>
</comment>
<proteinExistence type="inferred from homology"/>
<dbReference type="RefSeq" id="WP_203749957.1">
    <property type="nucleotide sequence ID" value="NZ_BONK01000003.1"/>
</dbReference>
<name>A0A919P254_9CELL</name>
<keyword evidence="2" id="KW-0378">Hydrolase</keyword>
<evidence type="ECO:0000256" key="4">
    <source>
        <dbReference type="PROSITE-ProRule" id="PRU00742"/>
    </source>
</evidence>
<dbReference type="AlphaFoldDB" id="A0A919P254"/>